<reference evidence="3 4" key="1">
    <citation type="submission" date="2017-08" db="EMBL/GenBank/DDBJ databases">
        <title>Aliifodinibius alkalisoli sp. nov., isolated from saline alkaline soil.</title>
        <authorList>
            <person name="Liu D."/>
            <person name="Zhang G."/>
        </authorList>
    </citation>
    <scope>NUCLEOTIDE SEQUENCE [LARGE SCALE GENOMIC DNA]</scope>
    <source>
        <strain evidence="3 4">WN023</strain>
    </source>
</reference>
<dbReference type="RefSeq" id="WP_095605341.1">
    <property type="nucleotide sequence ID" value="NZ_NSKE01000002.1"/>
</dbReference>
<comment type="similarity">
    <text evidence="2">Belongs to the histone H1/H5 family. HCT subfamily.</text>
</comment>
<dbReference type="AlphaFoldDB" id="A0A2A2GEC5"/>
<gene>
    <name evidence="3" type="ORF">CK503_03175</name>
</gene>
<comment type="caution">
    <text evidence="3">The sequence shown here is derived from an EMBL/GenBank/DDBJ whole genome shotgun (WGS) entry which is preliminary data.</text>
</comment>
<accession>A0A2A2GEC5</accession>
<evidence type="ECO:0000313" key="3">
    <source>
        <dbReference type="EMBL" id="PAU95215.1"/>
    </source>
</evidence>
<evidence type="ECO:0000256" key="2">
    <source>
        <dbReference type="ARBA" id="ARBA00008424"/>
    </source>
</evidence>
<comment type="function">
    <text evidence="1">Might have a role analogous to that of eukaryotic histone proteins.</text>
</comment>
<dbReference type="InterPro" id="IPR010886">
    <property type="entry name" value="Hc1"/>
</dbReference>
<dbReference type="EMBL" id="NSKE01000002">
    <property type="protein sequence ID" value="PAU95215.1"/>
    <property type="molecule type" value="Genomic_DNA"/>
</dbReference>
<dbReference type="Pfam" id="PF07432">
    <property type="entry name" value="Hc1"/>
    <property type="match status" value="1"/>
</dbReference>
<proteinExistence type="inferred from homology"/>
<sequence>MDESTVSLFNQMKEEWEKLEENHADFDQKDNKAAGRRARKAANNLKKLLTPYKKASVDEAKEM</sequence>
<evidence type="ECO:0000313" key="4">
    <source>
        <dbReference type="Proteomes" id="UP000218831"/>
    </source>
</evidence>
<dbReference type="Proteomes" id="UP000218831">
    <property type="component" value="Unassembled WGS sequence"/>
</dbReference>
<organism evidence="3 4">
    <name type="scientific">Fodinibius salipaludis</name>
    <dbReference type="NCBI Taxonomy" id="2032627"/>
    <lineage>
        <taxon>Bacteria</taxon>
        <taxon>Pseudomonadati</taxon>
        <taxon>Balneolota</taxon>
        <taxon>Balneolia</taxon>
        <taxon>Balneolales</taxon>
        <taxon>Balneolaceae</taxon>
        <taxon>Fodinibius</taxon>
    </lineage>
</organism>
<protein>
    <submittedName>
        <fullName evidence="3">Histone H1</fullName>
    </submittedName>
</protein>
<name>A0A2A2GEC5_9BACT</name>
<evidence type="ECO:0000256" key="1">
    <source>
        <dbReference type="ARBA" id="ARBA00002333"/>
    </source>
</evidence>
<dbReference type="GO" id="GO:0003677">
    <property type="term" value="F:DNA binding"/>
    <property type="evidence" value="ECO:0007669"/>
    <property type="project" value="InterPro"/>
</dbReference>
<dbReference type="GO" id="GO:0030527">
    <property type="term" value="F:structural constituent of chromatin"/>
    <property type="evidence" value="ECO:0007669"/>
    <property type="project" value="InterPro"/>
</dbReference>
<keyword evidence="4" id="KW-1185">Reference proteome</keyword>